<dbReference type="InterPro" id="IPR000626">
    <property type="entry name" value="Ubiquitin-like_dom"/>
</dbReference>
<keyword evidence="5 6" id="KW-0788">Thiol protease</keyword>
<dbReference type="GO" id="GO:0061136">
    <property type="term" value="P:regulation of proteasomal protein catabolic process"/>
    <property type="evidence" value="ECO:0007669"/>
    <property type="project" value="TreeGrafter"/>
</dbReference>
<protein>
    <recommendedName>
        <fullName evidence="6">Ubiquitin carboxyl-terminal hydrolase</fullName>
        <ecNumber evidence="6">3.4.19.12</ecNumber>
    </recommendedName>
</protein>
<sequence length="522" mass="57510">MSPLNVHIKHAGNKHDLQLDPEKPPVAFKEAVYQCTGVPVDRMKIMVKGGVLKDDSDWTKIGPKEDQTFMVIGTAGELPKPPAEPIKFLEDMNDTELADAIGMPVGLTNLGNTCYMSATIQALRAIPELQSALVESRDLNPIARSLRDLYTSMSRSTGGVMPLAFLNVLRDAVPQFAERSRTGNGYAQQDAEECWTQVTNRLRDVPGASTLGSSSTRTKFIDQYMTGTLIRTLSSPEAPDEPPSVNEESVLKVECNITVSTNFMLSGIMEALNQPVIKHSPTLGREATYNSRSRLSRLPTYLSVHMVRFTWRRDINKKAKIMRKVKFPSEFDALDIATDELRERMRPVASRRSEIEKARDERRKVRKRTRAGVPAAQAPTVNVNSTTEANPEVPGSGDIEVDGPGPEQPVGGELRPEEWYREQEKAELEALVDPSIKGDIGASQTGVYDLVAIITHKGAAADSGHYIAFVARHALTGKEEDQDWIKFDDDKVSVFPAEKLSTLDGGGEDSAAYVLIYKSKGL</sequence>
<dbReference type="GO" id="GO:0070628">
    <property type="term" value="F:proteasome binding"/>
    <property type="evidence" value="ECO:0007669"/>
    <property type="project" value="TreeGrafter"/>
</dbReference>
<dbReference type="Gene3D" id="3.10.20.90">
    <property type="entry name" value="Phosphatidylinositol 3-kinase Catalytic Subunit, Chain A, domain 1"/>
    <property type="match status" value="1"/>
</dbReference>
<feature type="domain" description="Ubiquitin-like" evidence="8">
    <location>
        <begin position="4"/>
        <end position="72"/>
    </location>
</feature>
<keyword evidence="4 6" id="KW-0378">Hydrolase</keyword>
<dbReference type="GO" id="GO:0004843">
    <property type="term" value="F:cysteine-type deubiquitinase activity"/>
    <property type="evidence" value="ECO:0007669"/>
    <property type="project" value="UniProtKB-UniRule"/>
</dbReference>
<keyword evidence="3 6" id="KW-0833">Ubl conjugation pathway</keyword>
<dbReference type="SUPFAM" id="SSF54001">
    <property type="entry name" value="Cysteine proteinases"/>
    <property type="match status" value="1"/>
</dbReference>
<gene>
    <name evidence="10" type="ORF">EDB92DRAFT_1936931</name>
</gene>
<evidence type="ECO:0000256" key="7">
    <source>
        <dbReference type="SAM" id="MobiDB-lite"/>
    </source>
</evidence>
<dbReference type="CDD" id="cd16104">
    <property type="entry name" value="Ubl_USP14_like"/>
    <property type="match status" value="1"/>
</dbReference>
<dbReference type="Pfam" id="PF00443">
    <property type="entry name" value="UCH"/>
    <property type="match status" value="1"/>
</dbReference>
<dbReference type="InterPro" id="IPR018200">
    <property type="entry name" value="USP_CS"/>
</dbReference>
<evidence type="ECO:0000259" key="9">
    <source>
        <dbReference type="PROSITE" id="PS50235"/>
    </source>
</evidence>
<feature type="region of interest" description="Disordered" evidence="7">
    <location>
        <begin position="352"/>
        <end position="413"/>
    </location>
</feature>
<dbReference type="SUPFAM" id="SSF54236">
    <property type="entry name" value="Ubiquitin-like"/>
    <property type="match status" value="1"/>
</dbReference>
<keyword evidence="2 6" id="KW-0645">Protease</keyword>
<dbReference type="InterPro" id="IPR029071">
    <property type="entry name" value="Ubiquitin-like_domsf"/>
</dbReference>
<dbReference type="EC" id="3.4.19.12" evidence="6"/>
<dbReference type="PROSITE" id="PS50053">
    <property type="entry name" value="UBIQUITIN_2"/>
    <property type="match status" value="1"/>
</dbReference>
<dbReference type="Pfam" id="PF00240">
    <property type="entry name" value="ubiquitin"/>
    <property type="match status" value="1"/>
</dbReference>
<evidence type="ECO:0000256" key="6">
    <source>
        <dbReference type="RuleBase" id="RU366025"/>
    </source>
</evidence>
<comment type="similarity">
    <text evidence="6">Belongs to the peptidase C19 family.</text>
</comment>
<dbReference type="InterPro" id="IPR044635">
    <property type="entry name" value="UBP14-like"/>
</dbReference>
<dbReference type="PROSITE" id="PS00972">
    <property type="entry name" value="USP_1"/>
    <property type="match status" value="1"/>
</dbReference>
<evidence type="ECO:0000259" key="8">
    <source>
        <dbReference type="PROSITE" id="PS50053"/>
    </source>
</evidence>
<dbReference type="GO" id="GO:0016579">
    <property type="term" value="P:protein deubiquitination"/>
    <property type="evidence" value="ECO:0007669"/>
    <property type="project" value="InterPro"/>
</dbReference>
<feature type="compositionally biased region" description="Polar residues" evidence="7">
    <location>
        <begin position="379"/>
        <end position="389"/>
    </location>
</feature>
<comment type="caution">
    <text evidence="10">The sequence shown here is derived from an EMBL/GenBank/DDBJ whole genome shotgun (WGS) entry which is preliminary data.</text>
</comment>
<proteinExistence type="inferred from homology"/>
<name>A0AAD4LD01_9AGAM</name>
<dbReference type="GO" id="GO:0043161">
    <property type="term" value="P:proteasome-mediated ubiquitin-dependent protein catabolic process"/>
    <property type="evidence" value="ECO:0007669"/>
    <property type="project" value="InterPro"/>
</dbReference>
<reference evidence="10" key="1">
    <citation type="submission" date="2022-01" db="EMBL/GenBank/DDBJ databases">
        <title>Comparative genomics reveals a dynamic genome evolution in the ectomycorrhizal milk-cap (Lactarius) mushrooms.</title>
        <authorList>
            <consortium name="DOE Joint Genome Institute"/>
            <person name="Lebreton A."/>
            <person name="Tang N."/>
            <person name="Kuo A."/>
            <person name="LaButti K."/>
            <person name="Drula E."/>
            <person name="Barry K."/>
            <person name="Clum A."/>
            <person name="Lipzen A."/>
            <person name="Mousain D."/>
            <person name="Ng V."/>
            <person name="Wang R."/>
            <person name="Wang X."/>
            <person name="Dai Y."/>
            <person name="Henrissat B."/>
            <person name="Grigoriev I.V."/>
            <person name="Guerin-Laguette A."/>
            <person name="Yu F."/>
            <person name="Martin F.M."/>
        </authorList>
    </citation>
    <scope>NUCLEOTIDE SEQUENCE</scope>
    <source>
        <strain evidence="10">QP</strain>
    </source>
</reference>
<evidence type="ECO:0000256" key="2">
    <source>
        <dbReference type="ARBA" id="ARBA00022670"/>
    </source>
</evidence>
<dbReference type="AlphaFoldDB" id="A0AAD4LD01"/>
<dbReference type="Proteomes" id="UP001201163">
    <property type="component" value="Unassembled WGS sequence"/>
</dbReference>
<feature type="domain" description="USP" evidence="9">
    <location>
        <begin position="105"/>
        <end position="520"/>
    </location>
</feature>
<dbReference type="EMBL" id="JAKELL010000103">
    <property type="protein sequence ID" value="KAH8982240.1"/>
    <property type="molecule type" value="Genomic_DNA"/>
</dbReference>
<organism evidence="10 11">
    <name type="scientific">Lactarius akahatsu</name>
    <dbReference type="NCBI Taxonomy" id="416441"/>
    <lineage>
        <taxon>Eukaryota</taxon>
        <taxon>Fungi</taxon>
        <taxon>Dikarya</taxon>
        <taxon>Basidiomycota</taxon>
        <taxon>Agaricomycotina</taxon>
        <taxon>Agaricomycetes</taxon>
        <taxon>Russulales</taxon>
        <taxon>Russulaceae</taxon>
        <taxon>Lactarius</taxon>
    </lineage>
</organism>
<dbReference type="PROSITE" id="PS50235">
    <property type="entry name" value="USP_3"/>
    <property type="match status" value="1"/>
</dbReference>
<keyword evidence="11" id="KW-1185">Reference proteome</keyword>
<dbReference type="PROSITE" id="PS00973">
    <property type="entry name" value="USP_2"/>
    <property type="match status" value="1"/>
</dbReference>
<dbReference type="SMART" id="SM00213">
    <property type="entry name" value="UBQ"/>
    <property type="match status" value="1"/>
</dbReference>
<dbReference type="InterPro" id="IPR001394">
    <property type="entry name" value="Peptidase_C19_UCH"/>
</dbReference>
<dbReference type="InterPro" id="IPR028889">
    <property type="entry name" value="USP"/>
</dbReference>
<evidence type="ECO:0000256" key="4">
    <source>
        <dbReference type="ARBA" id="ARBA00022801"/>
    </source>
</evidence>
<dbReference type="PANTHER" id="PTHR43982:SF1">
    <property type="entry name" value="UBIQUITIN CARBOXYL-TERMINAL HYDROLASE 14"/>
    <property type="match status" value="1"/>
</dbReference>
<accession>A0AAD4LD01</accession>
<evidence type="ECO:0000313" key="10">
    <source>
        <dbReference type="EMBL" id="KAH8982240.1"/>
    </source>
</evidence>
<dbReference type="Gene3D" id="3.90.70.10">
    <property type="entry name" value="Cysteine proteinases"/>
    <property type="match status" value="1"/>
</dbReference>
<evidence type="ECO:0000256" key="5">
    <source>
        <dbReference type="ARBA" id="ARBA00022807"/>
    </source>
</evidence>
<evidence type="ECO:0000256" key="3">
    <source>
        <dbReference type="ARBA" id="ARBA00022786"/>
    </source>
</evidence>
<comment type="catalytic activity">
    <reaction evidence="1 6">
        <text>Thiol-dependent hydrolysis of ester, thioester, amide, peptide and isopeptide bonds formed by the C-terminal Gly of ubiquitin (a 76-residue protein attached to proteins as an intracellular targeting signal).</text>
        <dbReference type="EC" id="3.4.19.12"/>
    </reaction>
</comment>
<evidence type="ECO:0000256" key="1">
    <source>
        <dbReference type="ARBA" id="ARBA00000707"/>
    </source>
</evidence>
<dbReference type="InterPro" id="IPR038765">
    <property type="entry name" value="Papain-like_cys_pep_sf"/>
</dbReference>
<dbReference type="PANTHER" id="PTHR43982">
    <property type="entry name" value="UBIQUITIN CARBOXYL-TERMINAL HYDROLASE"/>
    <property type="match status" value="1"/>
</dbReference>
<feature type="compositionally biased region" description="Basic and acidic residues" evidence="7">
    <location>
        <begin position="352"/>
        <end position="363"/>
    </location>
</feature>
<evidence type="ECO:0000313" key="11">
    <source>
        <dbReference type="Proteomes" id="UP001201163"/>
    </source>
</evidence>